<evidence type="ECO:0000256" key="2">
    <source>
        <dbReference type="ARBA" id="ARBA00022679"/>
    </source>
</evidence>
<dbReference type="Proteomes" id="UP001218218">
    <property type="component" value="Unassembled WGS sequence"/>
</dbReference>
<evidence type="ECO:0000313" key="8">
    <source>
        <dbReference type="Proteomes" id="UP001218218"/>
    </source>
</evidence>
<evidence type="ECO:0000313" key="7">
    <source>
        <dbReference type="EMBL" id="KAJ7319262.1"/>
    </source>
</evidence>
<reference evidence="7" key="1">
    <citation type="submission" date="2023-03" db="EMBL/GenBank/DDBJ databases">
        <title>Massive genome expansion in bonnet fungi (Mycena s.s.) driven by repeated elements and novel gene families across ecological guilds.</title>
        <authorList>
            <consortium name="Lawrence Berkeley National Laboratory"/>
            <person name="Harder C.B."/>
            <person name="Miyauchi S."/>
            <person name="Viragh M."/>
            <person name="Kuo A."/>
            <person name="Thoen E."/>
            <person name="Andreopoulos B."/>
            <person name="Lu D."/>
            <person name="Skrede I."/>
            <person name="Drula E."/>
            <person name="Henrissat B."/>
            <person name="Morin E."/>
            <person name="Kohler A."/>
            <person name="Barry K."/>
            <person name="LaButti K."/>
            <person name="Morin E."/>
            <person name="Salamov A."/>
            <person name="Lipzen A."/>
            <person name="Mereny Z."/>
            <person name="Hegedus B."/>
            <person name="Baldrian P."/>
            <person name="Stursova M."/>
            <person name="Weitz H."/>
            <person name="Taylor A."/>
            <person name="Grigoriev I.V."/>
            <person name="Nagy L.G."/>
            <person name="Martin F."/>
            <person name="Kauserud H."/>
        </authorList>
    </citation>
    <scope>NUCLEOTIDE SEQUENCE</scope>
    <source>
        <strain evidence="7">CBHHK002</strain>
    </source>
</reference>
<dbReference type="GO" id="GO:0031037">
    <property type="term" value="P:myosin II filament disassembly"/>
    <property type="evidence" value="ECO:0007669"/>
    <property type="project" value="TreeGrafter"/>
</dbReference>
<dbReference type="InterPro" id="IPR051852">
    <property type="entry name" value="Alpha-type_PK"/>
</dbReference>
<dbReference type="GO" id="GO:1903013">
    <property type="term" value="P:response to differentiation-inducing factor 1"/>
    <property type="evidence" value="ECO:0007669"/>
    <property type="project" value="TreeGrafter"/>
</dbReference>
<dbReference type="EMBL" id="JARIHO010000054">
    <property type="protein sequence ID" value="KAJ7319262.1"/>
    <property type="molecule type" value="Genomic_DNA"/>
</dbReference>
<keyword evidence="5" id="KW-0067">ATP-binding</keyword>
<evidence type="ECO:0000256" key="1">
    <source>
        <dbReference type="ARBA" id="ARBA00022527"/>
    </source>
</evidence>
<comment type="caution">
    <text evidence="7">The sequence shown here is derived from an EMBL/GenBank/DDBJ whole genome shotgun (WGS) entry which is preliminary data.</text>
</comment>
<dbReference type="Pfam" id="PF02816">
    <property type="entry name" value="Alpha_kinase"/>
    <property type="match status" value="1"/>
</dbReference>
<organism evidence="7 8">
    <name type="scientific">Mycena albidolilacea</name>
    <dbReference type="NCBI Taxonomy" id="1033008"/>
    <lineage>
        <taxon>Eukaryota</taxon>
        <taxon>Fungi</taxon>
        <taxon>Dikarya</taxon>
        <taxon>Basidiomycota</taxon>
        <taxon>Agaricomycotina</taxon>
        <taxon>Agaricomycetes</taxon>
        <taxon>Agaricomycetidae</taxon>
        <taxon>Agaricales</taxon>
        <taxon>Marasmiineae</taxon>
        <taxon>Mycenaceae</taxon>
        <taxon>Mycena</taxon>
    </lineage>
</organism>
<dbReference type="CDD" id="cd04515">
    <property type="entry name" value="Alpha_kinase"/>
    <property type="match status" value="1"/>
</dbReference>
<dbReference type="SUPFAM" id="SSF56112">
    <property type="entry name" value="Protein kinase-like (PK-like)"/>
    <property type="match status" value="1"/>
</dbReference>
<evidence type="ECO:0000256" key="5">
    <source>
        <dbReference type="ARBA" id="ARBA00022840"/>
    </source>
</evidence>
<dbReference type="PANTHER" id="PTHR45992">
    <property type="entry name" value="EUKARYOTIC ELONGATION FACTOR 2 KINASE-RELATED"/>
    <property type="match status" value="1"/>
</dbReference>
<keyword evidence="4 7" id="KW-0418">Kinase</keyword>
<protein>
    <submittedName>
        <fullName evidence="7">Kinase-like domain-containing protein</fullName>
    </submittedName>
</protein>
<proteinExistence type="predicted"/>
<evidence type="ECO:0000256" key="3">
    <source>
        <dbReference type="ARBA" id="ARBA00022741"/>
    </source>
</evidence>
<dbReference type="GO" id="GO:0005524">
    <property type="term" value="F:ATP binding"/>
    <property type="evidence" value="ECO:0007669"/>
    <property type="project" value="UniProtKB-KW"/>
</dbReference>
<feature type="domain" description="Alpha-type protein kinase" evidence="6">
    <location>
        <begin position="1"/>
        <end position="210"/>
    </location>
</feature>
<evidence type="ECO:0000256" key="4">
    <source>
        <dbReference type="ARBA" id="ARBA00022777"/>
    </source>
</evidence>
<dbReference type="InterPro" id="IPR004166">
    <property type="entry name" value="a-kinase_dom"/>
</dbReference>
<sequence length="225" mass="25249">WVAKRFYDTGMGEGTVEIQENCLQLIKEACQLSTTQYFLEQFIIAARQQDVDIEKDIEVTEFKLGVEVIEAGAGPSIASGFSLEQYKAIHEEDESSIQEGIVVWLFEPRRNSKVRHWSGTNEYPPWHNNKLGSTLNAFAHYTYLLSQESTVLADIQSMSDGEGIEVLFDMMAHTLDGSSGVGDHGKSGIETFLQKHECGNHCRYLRLSCDGFAHSLDSTDKDETE</sequence>
<dbReference type="GO" id="GO:0004674">
    <property type="term" value="F:protein serine/threonine kinase activity"/>
    <property type="evidence" value="ECO:0007669"/>
    <property type="project" value="UniProtKB-KW"/>
</dbReference>
<keyword evidence="8" id="KW-1185">Reference proteome</keyword>
<dbReference type="PROSITE" id="PS51158">
    <property type="entry name" value="ALPHA_KINASE"/>
    <property type="match status" value="1"/>
</dbReference>
<accession>A0AAD6ZEQ8</accession>
<keyword evidence="3" id="KW-0547">Nucleotide-binding</keyword>
<feature type="non-terminal residue" evidence="7">
    <location>
        <position position="225"/>
    </location>
</feature>
<evidence type="ECO:0000259" key="6">
    <source>
        <dbReference type="PROSITE" id="PS51158"/>
    </source>
</evidence>
<gene>
    <name evidence="7" type="ORF">DFH08DRAFT_713704</name>
</gene>
<dbReference type="PANTHER" id="PTHR45992:SF2">
    <property type="entry name" value="EUKARYOTIC ELONGATION FACTOR 2 KINASE"/>
    <property type="match status" value="1"/>
</dbReference>
<keyword evidence="2" id="KW-0808">Transferase</keyword>
<keyword evidence="1" id="KW-0723">Serine/threonine-protein kinase</keyword>
<name>A0AAD6ZEQ8_9AGAR</name>
<dbReference type="Gene3D" id="3.20.200.10">
    <property type="entry name" value="MHCK/EF2 kinase"/>
    <property type="match status" value="1"/>
</dbReference>
<dbReference type="InterPro" id="IPR011009">
    <property type="entry name" value="Kinase-like_dom_sf"/>
</dbReference>
<dbReference type="AlphaFoldDB" id="A0AAD6ZEQ8"/>